<dbReference type="PROSITE" id="PS51296">
    <property type="entry name" value="RIESKE"/>
    <property type="match status" value="1"/>
</dbReference>
<evidence type="ECO:0000313" key="6">
    <source>
        <dbReference type="EMBL" id="WSE34581.1"/>
    </source>
</evidence>
<evidence type="ECO:0000256" key="2">
    <source>
        <dbReference type="ARBA" id="ARBA00022723"/>
    </source>
</evidence>
<keyword evidence="1" id="KW-0001">2Fe-2S</keyword>
<dbReference type="RefSeq" id="WP_326837389.1">
    <property type="nucleotide sequence ID" value="NZ_CP142149.1"/>
</dbReference>
<dbReference type="NCBIfam" id="NF007422">
    <property type="entry name" value="PRK09965.1"/>
    <property type="match status" value="1"/>
</dbReference>
<dbReference type="EMBL" id="CP142149">
    <property type="protein sequence ID" value="WSE34581.1"/>
    <property type="molecule type" value="Genomic_DNA"/>
</dbReference>
<evidence type="ECO:0000259" key="5">
    <source>
        <dbReference type="PROSITE" id="PS51296"/>
    </source>
</evidence>
<accession>A0ABZ1ILD7</accession>
<keyword evidence="6" id="KW-0223">Dioxygenase</keyword>
<dbReference type="GO" id="GO:0008695">
    <property type="term" value="F:3-phenylpropionate dioxygenase activity"/>
    <property type="evidence" value="ECO:0007669"/>
    <property type="project" value="UniProtKB-EC"/>
</dbReference>
<keyword evidence="2" id="KW-0479">Metal-binding</keyword>
<evidence type="ECO:0000256" key="1">
    <source>
        <dbReference type="ARBA" id="ARBA00022714"/>
    </source>
</evidence>
<feature type="domain" description="Rieske" evidence="5">
    <location>
        <begin position="13"/>
        <end position="108"/>
    </location>
</feature>
<gene>
    <name evidence="6" type="ORF">VSH64_21260</name>
</gene>
<protein>
    <submittedName>
        <fullName evidence="6">Bifunctional 3-phenylpropionate/cinnamic acid dioxygenase ferredoxin subunit</fullName>
        <ecNumber evidence="6">1.14.12.19</ecNumber>
    </submittedName>
</protein>
<keyword evidence="6" id="KW-0560">Oxidoreductase</keyword>
<keyword evidence="7" id="KW-1185">Reference proteome</keyword>
<dbReference type="EC" id="1.14.12.19" evidence="6"/>
<evidence type="ECO:0000256" key="4">
    <source>
        <dbReference type="ARBA" id="ARBA00023014"/>
    </source>
</evidence>
<dbReference type="InterPro" id="IPR036922">
    <property type="entry name" value="Rieske_2Fe-2S_sf"/>
</dbReference>
<dbReference type="Proteomes" id="UP001330812">
    <property type="component" value="Chromosome"/>
</dbReference>
<dbReference type="PANTHER" id="PTHR21496">
    <property type="entry name" value="FERREDOXIN-RELATED"/>
    <property type="match status" value="1"/>
</dbReference>
<organism evidence="6 7">
    <name type="scientific">Amycolatopsis rhabdoformis</name>
    <dbReference type="NCBI Taxonomy" id="1448059"/>
    <lineage>
        <taxon>Bacteria</taxon>
        <taxon>Bacillati</taxon>
        <taxon>Actinomycetota</taxon>
        <taxon>Actinomycetes</taxon>
        <taxon>Pseudonocardiales</taxon>
        <taxon>Pseudonocardiaceae</taxon>
        <taxon>Amycolatopsis</taxon>
    </lineage>
</organism>
<evidence type="ECO:0000313" key="7">
    <source>
        <dbReference type="Proteomes" id="UP001330812"/>
    </source>
</evidence>
<dbReference type="Pfam" id="PF00355">
    <property type="entry name" value="Rieske"/>
    <property type="match status" value="1"/>
</dbReference>
<dbReference type="PANTHER" id="PTHR21496:SF23">
    <property type="entry name" value="3-PHENYLPROPIONATE_CINNAMIC ACID DIOXYGENASE FERREDOXIN SUBUNIT"/>
    <property type="match status" value="1"/>
</dbReference>
<dbReference type="SUPFAM" id="SSF50022">
    <property type="entry name" value="ISP domain"/>
    <property type="match status" value="1"/>
</dbReference>
<proteinExistence type="predicted"/>
<name>A0ABZ1ILD7_9PSEU</name>
<reference evidence="6 7" key="1">
    <citation type="journal article" date="2015" name="Int. J. Syst. Evol. Microbiol.">
        <title>Amycolatopsis rhabdoformis sp. nov., an actinomycete isolated from a tropical forest soil.</title>
        <authorList>
            <person name="Souza W.R."/>
            <person name="Silva R.E."/>
            <person name="Goodfellow M."/>
            <person name="Busarakam K."/>
            <person name="Figueiro F.S."/>
            <person name="Ferreira D."/>
            <person name="Rodrigues-Filho E."/>
            <person name="Moraes L.A.B."/>
            <person name="Zucchi T.D."/>
        </authorList>
    </citation>
    <scope>NUCLEOTIDE SEQUENCE [LARGE SCALE GENOMIC DNA]</scope>
    <source>
        <strain evidence="6 7">NCIMB 14900</strain>
    </source>
</reference>
<dbReference type="CDD" id="cd03528">
    <property type="entry name" value="Rieske_RO_ferredoxin"/>
    <property type="match status" value="1"/>
</dbReference>
<dbReference type="InterPro" id="IPR017941">
    <property type="entry name" value="Rieske_2Fe-2S"/>
</dbReference>
<sequence length="121" mass="13264">MPENDPAAPTSQWVRACALDEVEEDEGHRLDTVPPVSLFRSGGEVFCLDDTCTHEDFSLAEGWVEDCVVECALHTAKFDLRSGKALSAPASTPVRVHEVRLEGTEIYVRLPETYDTSGVGK</sequence>
<evidence type="ECO:0000256" key="3">
    <source>
        <dbReference type="ARBA" id="ARBA00023004"/>
    </source>
</evidence>
<keyword evidence="4" id="KW-0411">Iron-sulfur</keyword>
<dbReference type="Gene3D" id="2.102.10.10">
    <property type="entry name" value="Rieske [2Fe-2S] iron-sulphur domain"/>
    <property type="match status" value="1"/>
</dbReference>
<keyword evidence="3" id="KW-0408">Iron</keyword>